<feature type="transmembrane region" description="Helical" evidence="1">
    <location>
        <begin position="358"/>
        <end position="376"/>
    </location>
</feature>
<feature type="transmembrane region" description="Helical" evidence="1">
    <location>
        <begin position="147"/>
        <end position="166"/>
    </location>
</feature>
<keyword evidence="1" id="KW-1133">Transmembrane helix</keyword>
<feature type="transmembrane region" description="Helical" evidence="1">
    <location>
        <begin position="226"/>
        <end position="248"/>
    </location>
</feature>
<protein>
    <submittedName>
        <fullName evidence="2">Uncharacterized protein</fullName>
    </submittedName>
</protein>
<feature type="transmembrane region" description="Helical" evidence="1">
    <location>
        <begin position="333"/>
        <end position="352"/>
    </location>
</feature>
<dbReference type="AlphaFoldDB" id="A0A6G0WK06"/>
<name>A0A6G0WK06_9STRA</name>
<proteinExistence type="predicted"/>
<sequence>MNASDAQCFYSTAFNSCRKRDWGLCGYNWLAKVPVGLVWLVWFFAGTYALSQFGTLKFGANIHDALGQGPFSKLRFLSLTPSVGIAIALSQRKSTVVGQPRLLRYIKLCAILAEWPTFTFTPLTIALKVGAQNTSLSAMVNWNLSTAFEILGVVSAAGCGLAIMILRKWMKDHPSSDALLKKWCYPITFDLVFIPTISMMAHIGTCPDGLDHLVLENGATCACIDYFGYFWAVGFGGFVLLYCSAMYYKMHIEPHGTTMDFRFQTSFQIMMAMARTVNPLVPILVVLLDVNLYPARATPIACAFLVMVTYLLVYSYKTQPCIGSGRIPNNIRVVSFSSSVYTTTCVFCFCVTGNNISALYYSLLPLPAVWLIAWTINDRRAKRFYIPYLPIVQLLSMTATRPRLAGVIAALYVDPTKLHADDHEKIIQALRKIARTSEIDPLTRSYALQTLWFCHAKNFHKSKVQFGQPDNNDALPPKLWFKDRDNLDRLRWTKAGMTKRELLPSKQHKVKITRIDHLLDVIQDDLAAPAAASVTPVMMSTVSNASRTSRSGMRMAFDAPPVGAAVVEDSSDDVVPFDYLSSSLKLQRQNLVQEMEALQRPHVDKGYSVIRIRDKQWISAIEDPLDAVDRCDELFSLATDVLHHAIDSTDQTAVLEAALYLLRLYQARYLRLGKATYVVVVCSLCSTSNLKLVVDAVHTLYKLVVDDVVLSPSLWLQSKTCLDMLLCALDHPSLVTITKCALVAKAVLAAAEVTATANLFALLTPASIGRLRGAFLSYPANYEVSTALEDICMCLHRVEVSQGVKHRNQLHLKSKAILTPQKSITQSLVPSNRSGERSNVSRRWSLRVLPEQLKLPAVVTAAAAIAAPVPQTDASATGVQVSGATGSPKHQGGAKIQYFFVQSDVVQEIHRRRSIRMQFEAALGRAFKEADANKLTMRAMPPVAADDVHHKLPASYGDIMKLYAQPECALEDMLATAMDPRIKAFFETQVMAHMVIQ</sequence>
<evidence type="ECO:0000256" key="1">
    <source>
        <dbReference type="SAM" id="Phobius"/>
    </source>
</evidence>
<feature type="transmembrane region" description="Helical" evidence="1">
    <location>
        <begin position="29"/>
        <end position="51"/>
    </location>
</feature>
<feature type="transmembrane region" description="Helical" evidence="1">
    <location>
        <begin position="269"/>
        <end position="287"/>
    </location>
</feature>
<gene>
    <name evidence="2" type="ORF">Ae201684_014394</name>
</gene>
<keyword evidence="1" id="KW-0472">Membrane</keyword>
<feature type="transmembrane region" description="Helical" evidence="1">
    <location>
        <begin position="293"/>
        <end position="313"/>
    </location>
</feature>
<organism evidence="2 3">
    <name type="scientific">Aphanomyces euteiches</name>
    <dbReference type="NCBI Taxonomy" id="100861"/>
    <lineage>
        <taxon>Eukaryota</taxon>
        <taxon>Sar</taxon>
        <taxon>Stramenopiles</taxon>
        <taxon>Oomycota</taxon>
        <taxon>Saprolegniomycetes</taxon>
        <taxon>Saprolegniales</taxon>
        <taxon>Verrucalvaceae</taxon>
        <taxon>Aphanomyces</taxon>
    </lineage>
</organism>
<reference evidence="2 3" key="1">
    <citation type="submission" date="2019-07" db="EMBL/GenBank/DDBJ databases">
        <title>Genomics analysis of Aphanomyces spp. identifies a new class of oomycete effector associated with host adaptation.</title>
        <authorList>
            <person name="Gaulin E."/>
        </authorList>
    </citation>
    <scope>NUCLEOTIDE SEQUENCE [LARGE SCALE GENOMIC DNA]</scope>
    <source>
        <strain evidence="2 3">ATCC 201684</strain>
    </source>
</reference>
<accession>A0A6G0WK06</accession>
<dbReference type="EMBL" id="VJMJ01000193">
    <property type="protein sequence ID" value="KAF0727566.1"/>
    <property type="molecule type" value="Genomic_DNA"/>
</dbReference>
<dbReference type="Proteomes" id="UP000481153">
    <property type="component" value="Unassembled WGS sequence"/>
</dbReference>
<evidence type="ECO:0000313" key="3">
    <source>
        <dbReference type="Proteomes" id="UP000481153"/>
    </source>
</evidence>
<comment type="caution">
    <text evidence="2">The sequence shown here is derived from an EMBL/GenBank/DDBJ whole genome shotgun (WGS) entry which is preliminary data.</text>
</comment>
<evidence type="ECO:0000313" key="2">
    <source>
        <dbReference type="EMBL" id="KAF0727566.1"/>
    </source>
</evidence>
<keyword evidence="1" id="KW-0812">Transmembrane</keyword>
<dbReference type="VEuPathDB" id="FungiDB:AeMF1_009733"/>
<keyword evidence="3" id="KW-1185">Reference proteome</keyword>